<dbReference type="EMBL" id="FNHS01000022">
    <property type="protein sequence ID" value="SDO41201.1"/>
    <property type="molecule type" value="Genomic_DNA"/>
</dbReference>
<evidence type="ECO:0000313" key="3">
    <source>
        <dbReference type="EMBL" id="SDO41201.1"/>
    </source>
</evidence>
<dbReference type="SUPFAM" id="SSF56524">
    <property type="entry name" value="Oxidoreductase molybdopterin-binding domain"/>
    <property type="match status" value="1"/>
</dbReference>
<dbReference type="Gene3D" id="3.90.420.10">
    <property type="entry name" value="Oxidoreductase, molybdopterin-binding domain"/>
    <property type="match status" value="1"/>
</dbReference>
<evidence type="ECO:0000259" key="2">
    <source>
        <dbReference type="Pfam" id="PF00174"/>
    </source>
</evidence>
<evidence type="ECO:0000313" key="4">
    <source>
        <dbReference type="Proteomes" id="UP000198704"/>
    </source>
</evidence>
<dbReference type="STRING" id="582672.SAMN05216360_12219"/>
<accession>A0A1H0JCW5</accession>
<dbReference type="Proteomes" id="UP000198704">
    <property type="component" value="Unassembled WGS sequence"/>
</dbReference>
<proteinExistence type="predicted"/>
<protein>
    <submittedName>
        <fullName evidence="3">Oxidoreductase molybdopterin binding domain-containing protein</fullName>
    </submittedName>
</protein>
<dbReference type="Pfam" id="PF00174">
    <property type="entry name" value="Oxidored_molyb"/>
    <property type="match status" value="2"/>
</dbReference>
<dbReference type="InterPro" id="IPR036374">
    <property type="entry name" value="OxRdtase_Mopterin-bd_sf"/>
</dbReference>
<dbReference type="PANTHER" id="PTHR43032:SF2">
    <property type="entry name" value="BLL0505 PROTEIN"/>
    <property type="match status" value="1"/>
</dbReference>
<evidence type="ECO:0000256" key="1">
    <source>
        <dbReference type="SAM" id="MobiDB-lite"/>
    </source>
</evidence>
<dbReference type="RefSeq" id="WP_091721656.1">
    <property type="nucleotide sequence ID" value="NZ_FNHS01000022.1"/>
</dbReference>
<organism evidence="3 4">
    <name type="scientific">Methylobacterium phyllostachyos</name>
    <dbReference type="NCBI Taxonomy" id="582672"/>
    <lineage>
        <taxon>Bacteria</taxon>
        <taxon>Pseudomonadati</taxon>
        <taxon>Pseudomonadota</taxon>
        <taxon>Alphaproteobacteria</taxon>
        <taxon>Hyphomicrobiales</taxon>
        <taxon>Methylobacteriaceae</taxon>
        <taxon>Methylobacterium</taxon>
    </lineage>
</organism>
<feature type="domain" description="Oxidoreductase molybdopterin-binding" evidence="2">
    <location>
        <begin position="91"/>
        <end position="166"/>
    </location>
</feature>
<dbReference type="PROSITE" id="PS51257">
    <property type="entry name" value="PROKAR_LIPOPROTEIN"/>
    <property type="match status" value="1"/>
</dbReference>
<gene>
    <name evidence="3" type="ORF">SAMN05216360_12219</name>
</gene>
<feature type="region of interest" description="Disordered" evidence="1">
    <location>
        <begin position="206"/>
        <end position="233"/>
    </location>
</feature>
<feature type="domain" description="Oxidoreductase molybdopterin-binding" evidence="2">
    <location>
        <begin position="238"/>
        <end position="295"/>
    </location>
</feature>
<dbReference type="AlphaFoldDB" id="A0A1H0JCW5"/>
<reference evidence="4" key="1">
    <citation type="submission" date="2016-10" db="EMBL/GenBank/DDBJ databases">
        <authorList>
            <person name="Varghese N."/>
            <person name="Submissions S."/>
        </authorList>
    </citation>
    <scope>NUCLEOTIDE SEQUENCE [LARGE SCALE GENOMIC DNA]</scope>
    <source>
        <strain evidence="4">BL47</strain>
    </source>
</reference>
<dbReference type="PANTHER" id="PTHR43032">
    <property type="entry name" value="PROTEIN-METHIONINE-SULFOXIDE REDUCTASE"/>
    <property type="match status" value="1"/>
</dbReference>
<dbReference type="InterPro" id="IPR000572">
    <property type="entry name" value="OxRdtase_Mopterin-bd_dom"/>
</dbReference>
<name>A0A1H0JCW5_9HYPH</name>
<keyword evidence="4" id="KW-1185">Reference proteome</keyword>
<sequence>MILHRRKLLTAGAGLMGTALLSGCDKFAGTETGQRTLKVGEDANQYVQRLLMSPTTLAREFPASMISPWFKPNGTIDPPDRGYRALAAQKFSDFKLTVDGLVQTPLALSLADLRALPSRTQITRHDCVEGWSCIGQWSGVPLAEILKKAGLKPQARYAVFHCADTLEFEAGPKGGGKGRGQGASLVRPTHPGAVREAYVQLAAADDWGGPSTATEAPKDDWGQGSPAPEPEPTGIPIRYYESIGLYDVFNPQTILAYDLNGKPLPVSNGAPLRLRVERQLGYKQAKYVMRVEMVESLAGIGQGSGGYWEDRGYEWYAGI</sequence>
<dbReference type="OrthoDB" id="9795587at2"/>